<dbReference type="Proteomes" id="UP000557392">
    <property type="component" value="Unassembled WGS sequence"/>
</dbReference>
<proteinExistence type="predicted"/>
<reference evidence="1 2" key="1">
    <citation type="submission" date="2020-08" db="EMBL/GenBank/DDBJ databases">
        <title>Genomic Encyclopedia of Type Strains, Phase IV (KMG-IV): sequencing the most valuable type-strain genomes for metagenomic binning, comparative biology and taxonomic classification.</title>
        <authorList>
            <person name="Goeker M."/>
        </authorList>
    </citation>
    <scope>NUCLEOTIDE SEQUENCE [LARGE SCALE GENOMIC DNA]</scope>
    <source>
        <strain evidence="1 2">DSM 101806</strain>
    </source>
</reference>
<evidence type="ECO:0000313" key="2">
    <source>
        <dbReference type="Proteomes" id="UP000557392"/>
    </source>
</evidence>
<dbReference type="AlphaFoldDB" id="A0A7W6JVU6"/>
<name>A0A7W6JVU6_9SPHN</name>
<sequence length="48" mass="5397">MRNYAGHRLAPWLAHVMVSRQETARALLTPGEVMQLPPTDEVVLVADR</sequence>
<keyword evidence="2" id="KW-1185">Reference proteome</keyword>
<organism evidence="1 2">
    <name type="scientific">Sphingomonas kyeonggiensis</name>
    <dbReference type="NCBI Taxonomy" id="1268553"/>
    <lineage>
        <taxon>Bacteria</taxon>
        <taxon>Pseudomonadati</taxon>
        <taxon>Pseudomonadota</taxon>
        <taxon>Alphaproteobacteria</taxon>
        <taxon>Sphingomonadales</taxon>
        <taxon>Sphingomonadaceae</taxon>
        <taxon>Sphingomonas</taxon>
    </lineage>
</organism>
<comment type="caution">
    <text evidence="1">The sequence shown here is derived from an EMBL/GenBank/DDBJ whole genome shotgun (WGS) entry which is preliminary data.</text>
</comment>
<accession>A0A7W6JVU6</accession>
<evidence type="ECO:0000313" key="1">
    <source>
        <dbReference type="EMBL" id="MBB4100465.1"/>
    </source>
</evidence>
<gene>
    <name evidence="1" type="ORF">GGR46_004037</name>
</gene>
<protein>
    <submittedName>
        <fullName evidence="1">Type IV secretory pathway TraG/TraD family ATPase VirD4</fullName>
    </submittedName>
</protein>
<dbReference type="EMBL" id="JACIEH010000003">
    <property type="protein sequence ID" value="MBB4100465.1"/>
    <property type="molecule type" value="Genomic_DNA"/>
</dbReference>